<feature type="non-terminal residue" evidence="7">
    <location>
        <position position="205"/>
    </location>
</feature>
<keyword evidence="4 6" id="KW-1133">Transmembrane helix</keyword>
<evidence type="ECO:0000256" key="4">
    <source>
        <dbReference type="ARBA" id="ARBA00022989"/>
    </source>
</evidence>
<feature type="transmembrane region" description="Helical" evidence="6">
    <location>
        <begin position="90"/>
        <end position="111"/>
    </location>
</feature>
<dbReference type="PANTHER" id="PTHR22945:SF40">
    <property type="entry name" value="SERPENTINE RECEPTOR, CLASS D (DELTA)-RELATED"/>
    <property type="match status" value="1"/>
</dbReference>
<evidence type="ECO:0000256" key="3">
    <source>
        <dbReference type="ARBA" id="ARBA00022692"/>
    </source>
</evidence>
<dbReference type="InterPro" id="IPR019421">
    <property type="entry name" value="7TM_GPCR_serpentine_rcpt_Srd"/>
</dbReference>
<evidence type="ECO:0000256" key="5">
    <source>
        <dbReference type="ARBA" id="ARBA00023136"/>
    </source>
</evidence>
<reference evidence="7" key="1">
    <citation type="submission" date="2023-10" db="EMBL/GenBank/DDBJ databases">
        <title>Genome assembly of Pristionchus species.</title>
        <authorList>
            <person name="Yoshida K."/>
            <person name="Sommer R.J."/>
        </authorList>
    </citation>
    <scope>NUCLEOTIDE SEQUENCE</scope>
    <source>
        <strain evidence="7">RS0144</strain>
    </source>
</reference>
<dbReference type="InterPro" id="IPR050920">
    <property type="entry name" value="Nematode_rcpt-like_delta"/>
</dbReference>
<evidence type="ECO:0000256" key="6">
    <source>
        <dbReference type="SAM" id="Phobius"/>
    </source>
</evidence>
<keyword evidence="8" id="KW-1185">Reference proteome</keyword>
<gene>
    <name evidence="7" type="ORF">PENTCL1PPCAC_17009</name>
</gene>
<dbReference type="GO" id="GO:0016020">
    <property type="term" value="C:membrane"/>
    <property type="evidence" value="ECO:0007669"/>
    <property type="project" value="UniProtKB-SubCell"/>
</dbReference>
<feature type="transmembrane region" description="Helical" evidence="6">
    <location>
        <begin position="6"/>
        <end position="27"/>
    </location>
</feature>
<protein>
    <recommendedName>
        <fullName evidence="9">G protein-coupled receptor</fullName>
    </recommendedName>
</protein>
<dbReference type="Pfam" id="PF10317">
    <property type="entry name" value="7TM_GPCR_Srd"/>
    <property type="match status" value="1"/>
</dbReference>
<dbReference type="EMBL" id="BTSX01000004">
    <property type="protein sequence ID" value="GMS94834.1"/>
    <property type="molecule type" value="Genomic_DNA"/>
</dbReference>
<evidence type="ECO:0000313" key="8">
    <source>
        <dbReference type="Proteomes" id="UP001432027"/>
    </source>
</evidence>
<evidence type="ECO:0000256" key="2">
    <source>
        <dbReference type="ARBA" id="ARBA00009166"/>
    </source>
</evidence>
<feature type="transmembrane region" description="Helical" evidence="6">
    <location>
        <begin position="123"/>
        <end position="145"/>
    </location>
</feature>
<evidence type="ECO:0000256" key="1">
    <source>
        <dbReference type="ARBA" id="ARBA00004141"/>
    </source>
</evidence>
<sequence>MVLLYVIHSLYAIIGVTGNAILLTIIINTRSSGLKSYAVIIFNVATVDTIEIVLDAFEVPRLIAYEEEVILIFHGRCTVFGPEWCYRCHLVMLHLIFHSLFLIAFSFWYRYTVLVKAAPCSYTIQLVAVFIFLPNALPAAFSLFARDDPERSREILYSLYPTMDLNSTTHRSVNFSDPFSAPTDYSAILGPFLVYTFIVIMRRKV</sequence>
<dbReference type="AlphaFoldDB" id="A0AAV5TKJ0"/>
<comment type="similarity">
    <text evidence="2">Belongs to the nematode receptor-like protein srd family.</text>
</comment>
<comment type="subcellular location">
    <subcellularLocation>
        <location evidence="1">Membrane</location>
        <topology evidence="1">Multi-pass membrane protein</topology>
    </subcellularLocation>
</comment>
<keyword evidence="5 6" id="KW-0472">Membrane</keyword>
<comment type="caution">
    <text evidence="7">The sequence shown here is derived from an EMBL/GenBank/DDBJ whole genome shotgun (WGS) entry which is preliminary data.</text>
</comment>
<accession>A0AAV5TKJ0</accession>
<evidence type="ECO:0000313" key="7">
    <source>
        <dbReference type="EMBL" id="GMS94834.1"/>
    </source>
</evidence>
<dbReference type="PANTHER" id="PTHR22945">
    <property type="entry name" value="SERPENTINE RECEPTOR, CLASS D DELTA"/>
    <property type="match status" value="1"/>
</dbReference>
<evidence type="ECO:0008006" key="9">
    <source>
        <dbReference type="Google" id="ProtNLM"/>
    </source>
</evidence>
<proteinExistence type="inferred from homology"/>
<name>A0AAV5TKJ0_9BILA</name>
<dbReference type="SUPFAM" id="SSF81321">
    <property type="entry name" value="Family A G protein-coupled receptor-like"/>
    <property type="match status" value="1"/>
</dbReference>
<organism evidence="7 8">
    <name type="scientific">Pristionchus entomophagus</name>
    <dbReference type="NCBI Taxonomy" id="358040"/>
    <lineage>
        <taxon>Eukaryota</taxon>
        <taxon>Metazoa</taxon>
        <taxon>Ecdysozoa</taxon>
        <taxon>Nematoda</taxon>
        <taxon>Chromadorea</taxon>
        <taxon>Rhabditida</taxon>
        <taxon>Rhabditina</taxon>
        <taxon>Diplogasteromorpha</taxon>
        <taxon>Diplogasteroidea</taxon>
        <taxon>Neodiplogasteridae</taxon>
        <taxon>Pristionchus</taxon>
    </lineage>
</organism>
<keyword evidence="3 6" id="KW-0812">Transmembrane</keyword>
<dbReference type="Proteomes" id="UP001432027">
    <property type="component" value="Unassembled WGS sequence"/>
</dbReference>